<evidence type="ECO:0000256" key="1">
    <source>
        <dbReference type="SAM" id="MobiDB-lite"/>
    </source>
</evidence>
<feature type="compositionally biased region" description="Low complexity" evidence="1">
    <location>
        <begin position="120"/>
        <end position="132"/>
    </location>
</feature>
<evidence type="ECO:0000313" key="2">
    <source>
        <dbReference type="Proteomes" id="UP000887566"/>
    </source>
</evidence>
<protein>
    <submittedName>
        <fullName evidence="3">Uncharacterized protein</fullName>
    </submittedName>
</protein>
<organism evidence="2 3">
    <name type="scientific">Plectus sambesii</name>
    <dbReference type="NCBI Taxonomy" id="2011161"/>
    <lineage>
        <taxon>Eukaryota</taxon>
        <taxon>Metazoa</taxon>
        <taxon>Ecdysozoa</taxon>
        <taxon>Nematoda</taxon>
        <taxon>Chromadorea</taxon>
        <taxon>Plectida</taxon>
        <taxon>Plectina</taxon>
        <taxon>Plectoidea</taxon>
        <taxon>Plectidae</taxon>
        <taxon>Plectus</taxon>
    </lineage>
</organism>
<feature type="region of interest" description="Disordered" evidence="1">
    <location>
        <begin position="81"/>
        <end position="185"/>
    </location>
</feature>
<keyword evidence="2" id="KW-1185">Reference proteome</keyword>
<dbReference type="Proteomes" id="UP000887566">
    <property type="component" value="Unplaced"/>
</dbReference>
<proteinExistence type="predicted"/>
<reference evidence="3" key="1">
    <citation type="submission" date="2022-11" db="UniProtKB">
        <authorList>
            <consortium name="WormBaseParasite"/>
        </authorList>
    </citation>
    <scope>IDENTIFICATION</scope>
</reference>
<name>A0A914WT15_9BILA</name>
<feature type="compositionally biased region" description="Polar residues" evidence="1">
    <location>
        <begin position="163"/>
        <end position="181"/>
    </location>
</feature>
<evidence type="ECO:0000313" key="3">
    <source>
        <dbReference type="WBParaSite" id="PSAMB.scaffold513size48544.g6478.t1"/>
    </source>
</evidence>
<accession>A0A914WT15</accession>
<dbReference type="WBParaSite" id="PSAMB.scaffold513size48544.g6478.t1">
    <property type="protein sequence ID" value="PSAMB.scaffold513size48544.g6478.t1"/>
    <property type="gene ID" value="PSAMB.scaffold513size48544.g6478"/>
</dbReference>
<dbReference type="AlphaFoldDB" id="A0A914WT15"/>
<feature type="compositionally biased region" description="Basic and acidic residues" evidence="1">
    <location>
        <begin position="137"/>
        <end position="152"/>
    </location>
</feature>
<sequence>MAFAIPVIKKDYDLYSLRRRSAPASSLNKMTAKPRRRLISTPVAAIRRPTVTESNDSVLSQSVDRRHVRFGVCHEYHYRSDVNVNEDDEEEEEEEEYEIGDLDDKENDKENDNENDSDDLGGSVDSGRSSLDSAEEGGSKERINEQPRDGAQEPRPMLHSILRRSSSDFTRSALTKPQQRPKTVRSVLQFLVSKCAPKKN</sequence>
<feature type="compositionally biased region" description="Acidic residues" evidence="1">
    <location>
        <begin position="84"/>
        <end position="105"/>
    </location>
</feature>